<keyword evidence="2" id="KW-1185">Reference proteome</keyword>
<reference evidence="1" key="1">
    <citation type="submission" date="2021-03" db="EMBL/GenBank/DDBJ databases">
        <authorList>
            <consortium name="DOE Joint Genome Institute"/>
            <person name="Ahrendt S."/>
            <person name="Looney B.P."/>
            <person name="Miyauchi S."/>
            <person name="Morin E."/>
            <person name="Drula E."/>
            <person name="Courty P.E."/>
            <person name="Chicoki N."/>
            <person name="Fauchery L."/>
            <person name="Kohler A."/>
            <person name="Kuo A."/>
            <person name="Labutti K."/>
            <person name="Pangilinan J."/>
            <person name="Lipzen A."/>
            <person name="Riley R."/>
            <person name="Andreopoulos W."/>
            <person name="He G."/>
            <person name="Johnson J."/>
            <person name="Barry K.W."/>
            <person name="Grigoriev I.V."/>
            <person name="Nagy L."/>
            <person name="Hibbett D."/>
            <person name="Henrissat B."/>
            <person name="Matheny P.B."/>
            <person name="Labbe J."/>
            <person name="Martin F."/>
        </authorList>
    </citation>
    <scope>NUCLEOTIDE SEQUENCE</scope>
    <source>
        <strain evidence="1">HHB10654</strain>
    </source>
</reference>
<gene>
    <name evidence="1" type="ORF">BV25DRAFT_1770393</name>
</gene>
<evidence type="ECO:0000313" key="1">
    <source>
        <dbReference type="EMBL" id="KAI0066560.1"/>
    </source>
</evidence>
<feature type="non-terminal residue" evidence="1">
    <location>
        <position position="365"/>
    </location>
</feature>
<name>A0ACB8TDT0_9AGAM</name>
<protein>
    <submittedName>
        <fullName evidence="1">S-adenosyl-L-methionine-dependent methyltransferase</fullName>
    </submittedName>
</protein>
<dbReference type="EMBL" id="MU277192">
    <property type="protein sequence ID" value="KAI0066560.1"/>
    <property type="molecule type" value="Genomic_DNA"/>
</dbReference>
<organism evidence="1 2">
    <name type="scientific">Artomyces pyxidatus</name>
    <dbReference type="NCBI Taxonomy" id="48021"/>
    <lineage>
        <taxon>Eukaryota</taxon>
        <taxon>Fungi</taxon>
        <taxon>Dikarya</taxon>
        <taxon>Basidiomycota</taxon>
        <taxon>Agaricomycotina</taxon>
        <taxon>Agaricomycetes</taxon>
        <taxon>Russulales</taxon>
        <taxon>Auriscalpiaceae</taxon>
        <taxon>Artomyces</taxon>
    </lineage>
</organism>
<dbReference type="Proteomes" id="UP000814140">
    <property type="component" value="Unassembled WGS sequence"/>
</dbReference>
<reference evidence="1" key="2">
    <citation type="journal article" date="2022" name="New Phytol.">
        <title>Evolutionary transition to the ectomycorrhizal habit in the genomes of a hyperdiverse lineage of mushroom-forming fungi.</title>
        <authorList>
            <person name="Looney B."/>
            <person name="Miyauchi S."/>
            <person name="Morin E."/>
            <person name="Drula E."/>
            <person name="Courty P.E."/>
            <person name="Kohler A."/>
            <person name="Kuo A."/>
            <person name="LaButti K."/>
            <person name="Pangilinan J."/>
            <person name="Lipzen A."/>
            <person name="Riley R."/>
            <person name="Andreopoulos W."/>
            <person name="He G."/>
            <person name="Johnson J."/>
            <person name="Nolan M."/>
            <person name="Tritt A."/>
            <person name="Barry K.W."/>
            <person name="Grigoriev I.V."/>
            <person name="Nagy L.G."/>
            <person name="Hibbett D."/>
            <person name="Henrissat B."/>
            <person name="Matheny P.B."/>
            <person name="Labbe J."/>
            <person name="Martin F.M."/>
        </authorList>
    </citation>
    <scope>NUCLEOTIDE SEQUENCE</scope>
    <source>
        <strain evidence="1">HHB10654</strain>
    </source>
</reference>
<evidence type="ECO:0000313" key="2">
    <source>
        <dbReference type="Proteomes" id="UP000814140"/>
    </source>
</evidence>
<accession>A0ACB8TDT0</accession>
<keyword evidence="1" id="KW-0808">Transferase</keyword>
<comment type="caution">
    <text evidence="1">The sequence shown here is derived from an EMBL/GenBank/DDBJ whole genome shotgun (WGS) entry which is preliminary data.</text>
</comment>
<sequence>PTPPTSSLPALARLAAHTVSQITDALDNLSKLYFPPPSPPAPRLRTLIHDGAVPDSGYASEEEDDDLAPPEPQQADDEDIDVLRADTFERSFAIKWLTGFTARADTFLTSGAPSEADARADAVDTAAALLSAFVDSPPEQAVTRAFSFASPSGPVHIELNDAPLLAGDHTSVGLQSWASSIVLAERMCATPSAFSLATGARIIELGAGTGLLSIAAAKLFPASEVIATDYHPDVLANLERNVTGNGVDVAVRALDWEHPEFPEGGAFDVVLAADVVYHPAHAAWIRACVEGLLAKDGAFWMIVALRATGRHEGLADTVGEVFPRLEDARDGGEILCVLREETLGRMDGCGRADEGGYRLYRIGWA</sequence>
<keyword evidence="1" id="KW-0489">Methyltransferase</keyword>
<feature type="non-terminal residue" evidence="1">
    <location>
        <position position="1"/>
    </location>
</feature>
<proteinExistence type="predicted"/>